<feature type="transmembrane region" description="Helical" evidence="1">
    <location>
        <begin position="197"/>
        <end position="215"/>
    </location>
</feature>
<sequence length="217" mass="21681">MTAEFAGGMSVALGAGILTFFSPCAYALLPGYVGYYAATQEGDETPLGGALLRGLAASLGVLVVFAVLAVVAVGVGNALEPYLVYLEAGVGVVLVVFGVAVVSGRGFGWHVELPRRRATVAGFVGFGALYAVAAAGCVAPVFISVVLQSVTYSPVGTVAVLGTYAASFGVLMVGVTVATAVGHGFGVEKVGGYARKVEKAAGVVIVAAGVLQIYLSL</sequence>
<dbReference type="AlphaFoldDB" id="A0A9Q4GHC7"/>
<keyword evidence="1" id="KW-0812">Transmembrane</keyword>
<feature type="transmembrane region" description="Helical" evidence="1">
    <location>
        <begin position="50"/>
        <end position="76"/>
    </location>
</feature>
<accession>A0A9Q4GHC7</accession>
<feature type="transmembrane region" description="Helical" evidence="1">
    <location>
        <begin position="12"/>
        <end position="38"/>
    </location>
</feature>
<dbReference type="RefSeq" id="WP_266086503.1">
    <property type="nucleotide sequence ID" value="NZ_RKLV01000004.1"/>
</dbReference>
<dbReference type="PANTHER" id="PTHR31272">
    <property type="entry name" value="CYTOCHROME C-TYPE BIOGENESIS PROTEIN HI_1454-RELATED"/>
    <property type="match status" value="1"/>
</dbReference>
<name>A0A9Q4GHC7_9EURY</name>
<feature type="transmembrane region" description="Helical" evidence="1">
    <location>
        <begin position="82"/>
        <end position="102"/>
    </location>
</feature>
<evidence type="ECO:0000313" key="2">
    <source>
        <dbReference type="EMBL" id="MCX2818660.1"/>
    </source>
</evidence>
<dbReference type="InterPro" id="IPR051790">
    <property type="entry name" value="Cytochrome_c-biogenesis_DsbD"/>
</dbReference>
<organism evidence="2 3">
    <name type="scientific">Halorutilus salinus</name>
    <dbReference type="NCBI Taxonomy" id="2487751"/>
    <lineage>
        <taxon>Archaea</taxon>
        <taxon>Methanobacteriati</taxon>
        <taxon>Methanobacteriota</taxon>
        <taxon>Stenosarchaea group</taxon>
        <taxon>Halobacteria</taxon>
        <taxon>Halorutilales</taxon>
        <taxon>Halorutilaceae</taxon>
        <taxon>Halorutilus</taxon>
    </lineage>
</organism>
<comment type="caution">
    <text evidence="2">The sequence shown here is derived from an EMBL/GenBank/DDBJ whole genome shotgun (WGS) entry which is preliminary data.</text>
</comment>
<protein>
    <submittedName>
        <fullName evidence="2">Cytochrome C biosynthesis protein</fullName>
    </submittedName>
</protein>
<proteinExistence type="predicted"/>
<keyword evidence="1" id="KW-0472">Membrane</keyword>
<keyword evidence="3" id="KW-1185">Reference proteome</keyword>
<evidence type="ECO:0000256" key="1">
    <source>
        <dbReference type="SAM" id="Phobius"/>
    </source>
</evidence>
<feature type="transmembrane region" description="Helical" evidence="1">
    <location>
        <begin position="123"/>
        <end position="147"/>
    </location>
</feature>
<reference evidence="2" key="1">
    <citation type="submission" date="2022-09" db="EMBL/GenBank/DDBJ databases">
        <title>Haloadaptaus new haloarchaeum isolated from saline soil.</title>
        <authorList>
            <person name="Duran-Viseras A."/>
            <person name="Sanchez-Porro C."/>
            <person name="Ventosa A."/>
        </authorList>
    </citation>
    <scope>NUCLEOTIDE SEQUENCE</scope>
    <source>
        <strain evidence="2">F3-133</strain>
    </source>
</reference>
<dbReference type="PANTHER" id="PTHR31272:SF9">
    <property type="entry name" value="BLL1027 PROTEIN"/>
    <property type="match status" value="1"/>
</dbReference>
<keyword evidence="1" id="KW-1133">Transmembrane helix</keyword>
<dbReference type="EMBL" id="RKLV01000004">
    <property type="protein sequence ID" value="MCX2818660.1"/>
    <property type="molecule type" value="Genomic_DNA"/>
</dbReference>
<feature type="transmembrane region" description="Helical" evidence="1">
    <location>
        <begin position="159"/>
        <end position="185"/>
    </location>
</feature>
<gene>
    <name evidence="2" type="ORF">EGH25_04755</name>
</gene>
<dbReference type="Proteomes" id="UP001149411">
    <property type="component" value="Unassembled WGS sequence"/>
</dbReference>
<evidence type="ECO:0000313" key="3">
    <source>
        <dbReference type="Proteomes" id="UP001149411"/>
    </source>
</evidence>